<dbReference type="KEGG" id="sllo:ISP08_07530"/>
<evidence type="ECO:0000313" key="2">
    <source>
        <dbReference type="Proteomes" id="UP000594455"/>
    </source>
</evidence>
<gene>
    <name evidence="1" type="ORF">ISP08_07530</name>
</gene>
<evidence type="ECO:0000313" key="1">
    <source>
        <dbReference type="EMBL" id="QPM74199.1"/>
    </source>
</evidence>
<protein>
    <submittedName>
        <fullName evidence="1">Uncharacterized protein</fullName>
    </submittedName>
</protein>
<dbReference type="EMBL" id="CP064056">
    <property type="protein sequence ID" value="QPM74199.1"/>
    <property type="molecule type" value="Genomic_DNA"/>
</dbReference>
<dbReference type="Proteomes" id="UP000594455">
    <property type="component" value="Chromosome"/>
</dbReference>
<keyword evidence="2" id="KW-1185">Reference proteome</keyword>
<reference evidence="1 2" key="1">
    <citation type="submission" date="2020-10" db="EMBL/GenBank/DDBJ databases">
        <title>Closed genome sequences of Staphylococcus lloydii sp. nov. and Staphylococcus durrellii sp. nov. Isolated from Captive Fruit Bats (Pteropus livingstonii).</title>
        <authorList>
            <person name="Fountain K."/>
        </authorList>
    </citation>
    <scope>NUCLEOTIDE SEQUENCE [LARGE SCALE GENOMIC DNA]</scope>
    <source>
        <strain evidence="1 2">23_2_7_LY</strain>
    </source>
</reference>
<accession>A0A7T1AY14</accession>
<name>A0A7T1AY14_9STAP</name>
<dbReference type="AlphaFoldDB" id="A0A7T1AY14"/>
<dbReference type="RefSeq" id="WP_161800956.1">
    <property type="nucleotide sequence ID" value="NZ_CP064056.1"/>
</dbReference>
<proteinExistence type="predicted"/>
<organism evidence="1 2">
    <name type="scientific">Staphylococcus lloydii</name>
    <dbReference type="NCBI Taxonomy" id="2781774"/>
    <lineage>
        <taxon>Bacteria</taxon>
        <taxon>Bacillati</taxon>
        <taxon>Bacillota</taxon>
        <taxon>Bacilli</taxon>
        <taxon>Bacillales</taxon>
        <taxon>Staphylococcaceae</taxon>
        <taxon>Staphylococcus</taxon>
    </lineage>
</organism>
<sequence length="51" mass="6086">MKIINLLKENKDIKYTVQTRKGNTFEHRIPIHTPSDQVSKILFLVEQYNDK</sequence>